<feature type="compositionally biased region" description="Basic and acidic residues" evidence="1">
    <location>
        <begin position="150"/>
        <end position="161"/>
    </location>
</feature>
<dbReference type="EMBL" id="QKWP01002394">
    <property type="protein sequence ID" value="RIB03490.1"/>
    <property type="molecule type" value="Genomic_DNA"/>
</dbReference>
<feature type="compositionally biased region" description="Polar residues" evidence="1">
    <location>
        <begin position="134"/>
        <end position="144"/>
    </location>
</feature>
<name>A0A397TZU4_9GLOM</name>
<reference evidence="2 3" key="1">
    <citation type="submission" date="2018-06" db="EMBL/GenBank/DDBJ databases">
        <title>Comparative genomics reveals the genomic features of Rhizophagus irregularis, R. cerebriforme, R. diaphanum and Gigaspora rosea, and their symbiotic lifestyle signature.</title>
        <authorList>
            <person name="Morin E."/>
            <person name="San Clemente H."/>
            <person name="Chen E.C.H."/>
            <person name="De La Providencia I."/>
            <person name="Hainaut M."/>
            <person name="Kuo A."/>
            <person name="Kohler A."/>
            <person name="Murat C."/>
            <person name="Tang N."/>
            <person name="Roy S."/>
            <person name="Loubradou J."/>
            <person name="Henrissat B."/>
            <person name="Grigoriev I.V."/>
            <person name="Corradi N."/>
            <person name="Roux C."/>
            <person name="Martin F.M."/>
        </authorList>
    </citation>
    <scope>NUCLEOTIDE SEQUENCE [LARGE SCALE GENOMIC DNA]</scope>
    <source>
        <strain evidence="2 3">DAOM 194757</strain>
    </source>
</reference>
<feature type="region of interest" description="Disordered" evidence="1">
    <location>
        <begin position="134"/>
        <end position="166"/>
    </location>
</feature>
<evidence type="ECO:0000256" key="1">
    <source>
        <dbReference type="SAM" id="MobiDB-lite"/>
    </source>
</evidence>
<comment type="caution">
    <text evidence="2">The sequence shown here is derived from an EMBL/GenBank/DDBJ whole genome shotgun (WGS) entry which is preliminary data.</text>
</comment>
<evidence type="ECO:0000313" key="2">
    <source>
        <dbReference type="EMBL" id="RIB03490.1"/>
    </source>
</evidence>
<accession>A0A397TZU4</accession>
<sequence>MRLKNSSQVAIFTELVRKKLPMSLQGNSIINNIANKRSFSLRMLGSPKYNEKTKEHICVKKAMHPKDRTIFDFMIRPLNDESEIAESPLLIVPEQGMAEKNHPLSDKKADKHKNLTQALFDYVVEEAEAPVASISGTSKTSKMSNLPEPEIDKQSQKDQLETSKLPEPIELISGVVPDTPSKETDSSKPINEVLSAILLSRAQREERLRKRASELATKTATPKTRKSKVNNFVLVLEQFLRNYNLTADSTLEQLSKHAPKLDALLPDWMARRCVKVALAGGTNNRHSFSEERIEALLPDKRKGKLTIEKRAKYCAKIGDAMDIFAHHLNLGPKNDYENEIVASGSCQSQFRVKLAEGE</sequence>
<keyword evidence="3" id="KW-1185">Reference proteome</keyword>
<organism evidence="2 3">
    <name type="scientific">Gigaspora rosea</name>
    <dbReference type="NCBI Taxonomy" id="44941"/>
    <lineage>
        <taxon>Eukaryota</taxon>
        <taxon>Fungi</taxon>
        <taxon>Fungi incertae sedis</taxon>
        <taxon>Mucoromycota</taxon>
        <taxon>Glomeromycotina</taxon>
        <taxon>Glomeromycetes</taxon>
        <taxon>Diversisporales</taxon>
        <taxon>Gigasporaceae</taxon>
        <taxon>Gigaspora</taxon>
    </lineage>
</organism>
<dbReference type="Proteomes" id="UP000266673">
    <property type="component" value="Unassembled WGS sequence"/>
</dbReference>
<protein>
    <submittedName>
        <fullName evidence="2">Uncharacterized protein</fullName>
    </submittedName>
</protein>
<gene>
    <name evidence="2" type="ORF">C2G38_2049228</name>
</gene>
<dbReference type="AlphaFoldDB" id="A0A397TZU4"/>
<evidence type="ECO:0000313" key="3">
    <source>
        <dbReference type="Proteomes" id="UP000266673"/>
    </source>
</evidence>
<dbReference type="OrthoDB" id="2392969at2759"/>
<proteinExistence type="predicted"/>